<accession>B9TGC2</accession>
<dbReference type="AlphaFoldDB" id="B9TGC2"/>
<gene>
    <name evidence="2" type="ORF">RCOM_1923390</name>
</gene>
<evidence type="ECO:0000256" key="1">
    <source>
        <dbReference type="SAM" id="MobiDB-lite"/>
    </source>
</evidence>
<keyword evidence="3" id="KW-1185">Reference proteome</keyword>
<evidence type="ECO:0000313" key="3">
    <source>
        <dbReference type="Proteomes" id="UP000008311"/>
    </source>
</evidence>
<dbReference type="EMBL" id="EQ980553">
    <property type="protein sequence ID" value="EEF25092.1"/>
    <property type="molecule type" value="Genomic_DNA"/>
</dbReference>
<sequence length="348" mass="38232">ALRRVGEAEGYVAELHFALDVLDFGKAGRFFAVADRIFQRVEVHELGASLENLVGEVAQLFQTADQHVGESDEGDESAEAQAAILYEDGADHQDRHHGDGRGRAVQCAGKRPPVEDRILGGKQTFGERLQRLGFSLDAVVAVQHRYVADRVADMRENRVVVAFDRGLAILRTAHDQTADDPVEDAEQDEDCGQAQVHGHGGWNHDDERDGGRQMVAHEFKPQAEQRFAGAQQRVQRARRAALAMPGERHRDDAAECFGEQGGAAAMRKAISLAGHHDEGDSTEDGKASPQYHRGRDSLFLGNGVEDAAEQNRFVDGGHRKRDVCDHDHPNAVSIRAKILQGSCIDFEQ</sequence>
<evidence type="ECO:0000313" key="2">
    <source>
        <dbReference type="EMBL" id="EEF25092.1"/>
    </source>
</evidence>
<feature type="compositionally biased region" description="Basic and acidic residues" evidence="1">
    <location>
        <begin position="275"/>
        <end position="286"/>
    </location>
</feature>
<feature type="non-terminal residue" evidence="2">
    <location>
        <position position="1"/>
    </location>
</feature>
<proteinExistence type="predicted"/>
<protein>
    <submittedName>
        <fullName evidence="2">Uncharacterized protein</fullName>
    </submittedName>
</protein>
<organism evidence="2 3">
    <name type="scientific">Ricinus communis</name>
    <name type="common">Castor bean</name>
    <dbReference type="NCBI Taxonomy" id="3988"/>
    <lineage>
        <taxon>Eukaryota</taxon>
        <taxon>Viridiplantae</taxon>
        <taxon>Streptophyta</taxon>
        <taxon>Embryophyta</taxon>
        <taxon>Tracheophyta</taxon>
        <taxon>Spermatophyta</taxon>
        <taxon>Magnoliopsida</taxon>
        <taxon>eudicotyledons</taxon>
        <taxon>Gunneridae</taxon>
        <taxon>Pentapetalae</taxon>
        <taxon>rosids</taxon>
        <taxon>fabids</taxon>
        <taxon>Malpighiales</taxon>
        <taxon>Euphorbiaceae</taxon>
        <taxon>Acalyphoideae</taxon>
        <taxon>Acalypheae</taxon>
        <taxon>Ricinus</taxon>
    </lineage>
</organism>
<dbReference type="Proteomes" id="UP000008311">
    <property type="component" value="Unassembled WGS sequence"/>
</dbReference>
<name>B9TGC2_RICCO</name>
<reference evidence="3" key="1">
    <citation type="journal article" date="2010" name="Nat. Biotechnol.">
        <title>Draft genome sequence of the oilseed species Ricinus communis.</title>
        <authorList>
            <person name="Chan A.P."/>
            <person name="Crabtree J."/>
            <person name="Zhao Q."/>
            <person name="Lorenzi H."/>
            <person name="Orvis J."/>
            <person name="Puiu D."/>
            <person name="Melake-Berhan A."/>
            <person name="Jones K.M."/>
            <person name="Redman J."/>
            <person name="Chen G."/>
            <person name="Cahoon E.B."/>
            <person name="Gedil M."/>
            <person name="Stanke M."/>
            <person name="Haas B.J."/>
            <person name="Wortman J.R."/>
            <person name="Fraser-Liggett C.M."/>
            <person name="Ravel J."/>
            <person name="Rabinowicz P.D."/>
        </authorList>
    </citation>
    <scope>NUCLEOTIDE SEQUENCE [LARGE SCALE GENOMIC DNA]</scope>
    <source>
        <strain evidence="3">cv. Hale</strain>
    </source>
</reference>
<feature type="region of interest" description="Disordered" evidence="1">
    <location>
        <begin position="275"/>
        <end position="297"/>
    </location>
</feature>
<dbReference type="InParanoid" id="B9TGC2"/>